<dbReference type="AlphaFoldDB" id="A0AAD9DQ27"/>
<dbReference type="EMBL" id="JAROKS010000022">
    <property type="protein sequence ID" value="KAK1789871.1"/>
    <property type="molecule type" value="Genomic_DNA"/>
</dbReference>
<dbReference type="InterPro" id="IPR023561">
    <property type="entry name" value="Carbonic_anhydrase_a-class"/>
</dbReference>
<proteinExistence type="inferred from homology"/>
<dbReference type="InterPro" id="IPR018338">
    <property type="entry name" value="Carbonic_anhydrase_a-class_CS"/>
</dbReference>
<dbReference type="Proteomes" id="UP001239994">
    <property type="component" value="Unassembled WGS sequence"/>
</dbReference>
<dbReference type="PANTHER" id="PTHR18952:SF19">
    <property type="entry name" value="CARBONIC ANHYDRASE 12"/>
    <property type="match status" value="1"/>
</dbReference>
<dbReference type="SUPFAM" id="SSF51069">
    <property type="entry name" value="Carbonic anhydrase"/>
    <property type="match status" value="1"/>
</dbReference>
<name>A0AAD9DQ27_9TELE</name>
<feature type="domain" description="Alpha-carbonic anhydrase" evidence="6">
    <location>
        <begin position="6"/>
        <end position="292"/>
    </location>
</feature>
<keyword evidence="4" id="KW-0456">Lyase</keyword>
<accession>A0AAD9DQ27</accession>
<comment type="cofactor">
    <cofactor evidence="4">
        <name>Zn(2+)</name>
        <dbReference type="ChEBI" id="CHEBI:29105"/>
    </cofactor>
</comment>
<feature type="region of interest" description="Disordered" evidence="5">
    <location>
        <begin position="349"/>
        <end position="371"/>
    </location>
</feature>
<keyword evidence="8" id="KW-1185">Reference proteome</keyword>
<comment type="function">
    <text evidence="4">Reversible hydration of carbon dioxide.</text>
</comment>
<dbReference type="Gene3D" id="3.10.200.10">
    <property type="entry name" value="Alpha carbonic anhydrase"/>
    <property type="match status" value="1"/>
</dbReference>
<dbReference type="PROSITE" id="PS51144">
    <property type="entry name" value="ALPHA_CA_2"/>
    <property type="match status" value="1"/>
</dbReference>
<dbReference type="GO" id="GO:0004089">
    <property type="term" value="F:carbonate dehydratase activity"/>
    <property type="evidence" value="ECO:0007669"/>
    <property type="project" value="UniProtKB-UniRule"/>
</dbReference>
<evidence type="ECO:0000259" key="6">
    <source>
        <dbReference type="PROSITE" id="PS51144"/>
    </source>
</evidence>
<dbReference type="GO" id="GO:0008270">
    <property type="term" value="F:zinc ion binding"/>
    <property type="evidence" value="ECO:0007669"/>
    <property type="project" value="UniProtKB-UniRule"/>
</dbReference>
<dbReference type="SMART" id="SM01057">
    <property type="entry name" value="Carb_anhydrase"/>
    <property type="match status" value="1"/>
</dbReference>
<dbReference type="PANTHER" id="PTHR18952">
    <property type="entry name" value="CARBONIC ANHYDRASE"/>
    <property type="match status" value="1"/>
</dbReference>
<reference evidence="7" key="1">
    <citation type="submission" date="2023-03" db="EMBL/GenBank/DDBJ databases">
        <title>Electrophorus voltai genome.</title>
        <authorList>
            <person name="Bian C."/>
        </authorList>
    </citation>
    <scope>NUCLEOTIDE SEQUENCE</scope>
    <source>
        <strain evidence="7">CB-2022</strain>
        <tissue evidence="7">Muscle</tissue>
    </source>
</reference>
<protein>
    <recommendedName>
        <fullName evidence="4">Carbonic anhydrase</fullName>
        <ecNumber evidence="4">4.2.1.1</ecNumber>
    </recommendedName>
</protein>
<dbReference type="InterPro" id="IPR001148">
    <property type="entry name" value="CA_dom"/>
</dbReference>
<dbReference type="Pfam" id="PF00194">
    <property type="entry name" value="Carb_anhydrase"/>
    <property type="match status" value="1"/>
</dbReference>
<dbReference type="PROSITE" id="PS00162">
    <property type="entry name" value="ALPHA_CA_1"/>
    <property type="match status" value="1"/>
</dbReference>
<comment type="caution">
    <text evidence="7">The sequence shown here is derived from an EMBL/GenBank/DDBJ whole genome shotgun (WGS) entry which is preliminary data.</text>
</comment>
<gene>
    <name evidence="7" type="ORF">P4O66_015755</name>
</gene>
<evidence type="ECO:0000256" key="3">
    <source>
        <dbReference type="ARBA" id="ARBA00022833"/>
    </source>
</evidence>
<evidence type="ECO:0000313" key="8">
    <source>
        <dbReference type="Proteomes" id="UP001239994"/>
    </source>
</evidence>
<organism evidence="7 8">
    <name type="scientific">Electrophorus voltai</name>
    <dbReference type="NCBI Taxonomy" id="2609070"/>
    <lineage>
        <taxon>Eukaryota</taxon>
        <taxon>Metazoa</taxon>
        <taxon>Chordata</taxon>
        <taxon>Craniata</taxon>
        <taxon>Vertebrata</taxon>
        <taxon>Euteleostomi</taxon>
        <taxon>Actinopterygii</taxon>
        <taxon>Neopterygii</taxon>
        <taxon>Teleostei</taxon>
        <taxon>Ostariophysi</taxon>
        <taxon>Gymnotiformes</taxon>
        <taxon>Gymnotoidei</taxon>
        <taxon>Gymnotidae</taxon>
        <taxon>Electrophorus</taxon>
    </lineage>
</organism>
<comment type="catalytic activity">
    <reaction evidence="4">
        <text>hydrogencarbonate + H(+) = CO2 + H2O</text>
        <dbReference type="Rhea" id="RHEA:10748"/>
        <dbReference type="ChEBI" id="CHEBI:15377"/>
        <dbReference type="ChEBI" id="CHEBI:15378"/>
        <dbReference type="ChEBI" id="CHEBI:16526"/>
        <dbReference type="ChEBI" id="CHEBI:17544"/>
        <dbReference type="EC" id="4.2.1.1"/>
    </reaction>
</comment>
<evidence type="ECO:0000256" key="4">
    <source>
        <dbReference type="RuleBase" id="RU367011"/>
    </source>
</evidence>
<keyword evidence="3 4" id="KW-0862">Zinc</keyword>
<evidence type="ECO:0000256" key="5">
    <source>
        <dbReference type="SAM" id="MobiDB-lite"/>
    </source>
</evidence>
<keyword evidence="2 4" id="KW-0479">Metal-binding</keyword>
<evidence type="ECO:0000256" key="2">
    <source>
        <dbReference type="ARBA" id="ARBA00022723"/>
    </source>
</evidence>
<comment type="similarity">
    <text evidence="1 4">Belongs to the alpha-carbonic anhydrase family.</text>
</comment>
<evidence type="ECO:0000256" key="1">
    <source>
        <dbReference type="ARBA" id="ARBA00010718"/>
    </source>
</evidence>
<dbReference type="GO" id="GO:0005886">
    <property type="term" value="C:plasma membrane"/>
    <property type="evidence" value="ECO:0007669"/>
    <property type="project" value="TreeGrafter"/>
</dbReference>
<dbReference type="EC" id="4.2.1.1" evidence="4"/>
<sequence>MIIYEPNSVYCTLVLGPDGEAHWSKHYPYCGGAFQSPIDFQPELLRYDPDLLPIQVYNYNLSSNEQLTLSNNGHSVQLSLPSHMHLSSLRHLYTAAQLHLHWGSPDILAGSEHTVNGRQFAAEMHVVHFNSGKYPNISIAADKSDGLAVLGVFIEVGEFNPAFDRFLKFVKGIRYRVGFMLKCTVILHCSDTCSYYNVLDQKVQVPAFNIQDLLPAQLDRYYRYDGSLTTPPCYPSVLWTVFSMPVTISLKQYKALATGLFSSQAQEFDPVPLLGNYRKPQLTDNRVVLVSFQEVGGQHGSLLVASPMQRRLIIQQLLMGDLADVMDEGVNHLLPQLARKRWATKKWKNNHRHPHWSQVTEKKQNNQVSGTPGKTLVWKNTHISPFWGKHGINEDSLSYIYLEKNVTLQLSRHHTDIQVVKALRKAVFPQLNLQSYLNCKSDLDLQTIRCLLRTRLTDESTELEQALTIATLRQKQKPMAEYHGSALTKLTGQAPVTIPKNAHSMAPANLREQPTELED</sequence>
<evidence type="ECO:0000313" key="7">
    <source>
        <dbReference type="EMBL" id="KAK1789871.1"/>
    </source>
</evidence>
<dbReference type="InterPro" id="IPR036398">
    <property type="entry name" value="CA_dom_sf"/>
</dbReference>